<proteinExistence type="predicted"/>
<reference evidence="2" key="1">
    <citation type="submission" date="2018-01" db="EMBL/GenBank/DDBJ databases">
        <title>An insight into the sialome of Amazonian anophelines.</title>
        <authorList>
            <person name="Ribeiro J.M."/>
            <person name="Scarpassa V."/>
            <person name="Calvo E."/>
        </authorList>
    </citation>
    <scope>NUCLEOTIDE SEQUENCE</scope>
</reference>
<dbReference type="AlphaFoldDB" id="A0A2M4DML1"/>
<sequence length="109" mass="12205">MSTVRRAVLSVCVCIVVDSLGWWGEPPRIVLRTYARSMVFEPPVACCLYVCLSSRGCCWFLESSYHTSTGARWYDIASVCVVSQKNAARCLMMSLSPRRQDTTMLLSLA</sequence>
<evidence type="ECO:0000256" key="1">
    <source>
        <dbReference type="SAM" id="SignalP"/>
    </source>
</evidence>
<keyword evidence="1" id="KW-0732">Signal</keyword>
<dbReference type="EMBL" id="GGFL01014619">
    <property type="protein sequence ID" value="MBW78797.1"/>
    <property type="molecule type" value="Transcribed_RNA"/>
</dbReference>
<evidence type="ECO:0000313" key="2">
    <source>
        <dbReference type="EMBL" id="MBW78797.1"/>
    </source>
</evidence>
<protein>
    <submittedName>
        <fullName evidence="2">Putative secreted protein</fullName>
    </submittedName>
</protein>
<organism evidence="2">
    <name type="scientific">Anopheles darlingi</name>
    <name type="common">Mosquito</name>
    <dbReference type="NCBI Taxonomy" id="43151"/>
    <lineage>
        <taxon>Eukaryota</taxon>
        <taxon>Metazoa</taxon>
        <taxon>Ecdysozoa</taxon>
        <taxon>Arthropoda</taxon>
        <taxon>Hexapoda</taxon>
        <taxon>Insecta</taxon>
        <taxon>Pterygota</taxon>
        <taxon>Neoptera</taxon>
        <taxon>Endopterygota</taxon>
        <taxon>Diptera</taxon>
        <taxon>Nematocera</taxon>
        <taxon>Culicoidea</taxon>
        <taxon>Culicidae</taxon>
        <taxon>Anophelinae</taxon>
        <taxon>Anopheles</taxon>
    </lineage>
</organism>
<accession>A0A2M4DML1</accession>
<feature type="chain" id="PRO_5014902091" evidence="1">
    <location>
        <begin position="20"/>
        <end position="109"/>
    </location>
</feature>
<feature type="signal peptide" evidence="1">
    <location>
        <begin position="1"/>
        <end position="19"/>
    </location>
</feature>
<name>A0A2M4DML1_ANODA</name>